<dbReference type="SUPFAM" id="SSF53474">
    <property type="entry name" value="alpha/beta-Hydrolases"/>
    <property type="match status" value="1"/>
</dbReference>
<dbReference type="EMBL" id="CT868507">
    <property type="protein sequence ID" value="CAK84443.1"/>
    <property type="molecule type" value="Genomic_DNA"/>
</dbReference>
<reference evidence="2 3" key="1">
    <citation type="journal article" date="2006" name="Nature">
        <title>Global trends of whole-genome duplications revealed by the ciliate Paramecium tetraurelia.</title>
        <authorList>
            <consortium name="Genoscope"/>
            <person name="Aury J.-M."/>
            <person name="Jaillon O."/>
            <person name="Duret L."/>
            <person name="Noel B."/>
            <person name="Jubin C."/>
            <person name="Porcel B.M."/>
            <person name="Segurens B."/>
            <person name="Daubin V."/>
            <person name="Anthouard V."/>
            <person name="Aiach N."/>
            <person name="Arnaiz O."/>
            <person name="Billaut A."/>
            <person name="Beisson J."/>
            <person name="Blanc I."/>
            <person name="Bouhouche K."/>
            <person name="Camara F."/>
            <person name="Duharcourt S."/>
            <person name="Guigo R."/>
            <person name="Gogendeau D."/>
            <person name="Katinka M."/>
            <person name="Keller A.-M."/>
            <person name="Kissmehl R."/>
            <person name="Klotz C."/>
            <person name="Koll F."/>
            <person name="Le Moue A."/>
            <person name="Lepere C."/>
            <person name="Malinsky S."/>
            <person name="Nowacki M."/>
            <person name="Nowak J.K."/>
            <person name="Plattner H."/>
            <person name="Poulain J."/>
            <person name="Ruiz F."/>
            <person name="Serrano V."/>
            <person name="Zagulski M."/>
            <person name="Dessen P."/>
            <person name="Betermier M."/>
            <person name="Weissenbach J."/>
            <person name="Scarpelli C."/>
            <person name="Schachter V."/>
            <person name="Sperling L."/>
            <person name="Meyer E."/>
            <person name="Cohen J."/>
            <person name="Wincker P."/>
        </authorList>
    </citation>
    <scope>NUCLEOTIDE SEQUENCE [LARGE SCALE GENOMIC DNA]</scope>
    <source>
        <strain evidence="2 3">Stock d4-2</strain>
    </source>
</reference>
<dbReference type="GO" id="GO:0016020">
    <property type="term" value="C:membrane"/>
    <property type="evidence" value="ECO:0000318"/>
    <property type="project" value="GO_Central"/>
</dbReference>
<dbReference type="HOGENOM" id="CLU_429291_0_0_1"/>
<keyword evidence="1" id="KW-1133">Transmembrane helix</keyword>
<accession>A0DN26</accession>
<proteinExistence type="predicted"/>
<dbReference type="KEGG" id="ptm:GSPATT00018648001"/>
<sequence length="697" mass="82296">MENQESQQNSLADTQQQVCQTYQATTEFFDQLPNCITTLKKQYLLDKASVNTRFVLLCLTTLTTAGLTARITPSFIKLLRCRSLHCTRSVQPVLNIQIMIIIAHKIQLMNIKFSLSIIPLLFIGICYNLDTIWFIVSLLITLVYFCLRFICKFMIFPGSCSLFFKYYQLLDYNKNTVYKTINILKVLRQQDETSEQKQIQQAKDYFTLQHLIFQKMKGQLNQQQTIYSNLLTNLIELLRFQQNQQLIKNQLNTIQRFLDSYVDKTIQISNIMKPFKYDMLFGTLEQFRQEILITNPNTSRHIIKFKNISIDCIHLKNNRLTSPTVLFCNPNAFYYETLYHNSLWIKVYQDLKINLILWNYSEYGSSTGTVSPTKLIESGMFIAEYFQKKFNITTLGVHGQSMGGMVASEIAYRLNLPFLIADRTFSSLGQVVTTKMQIKLLRRSFDLSIARFLFNCVVNWDFPNYQSFYKFRGPKLLIQDKNDEIIIYKAQLQTGVVRQFFTNQTYSPLHSYFNLEYKQFMDFFFEQILPKTQTLKLSKSLDMLIHNQLQNHQQFYKKLKLILSQIDYCDNQFLEVMDKNATPEKIALFFGSFFMFNKDPSNSIRKIKIEIQRLQKEHYSQFNESREHIEIIVKCINQITKNYQKTQQIKNLRQRRNQQSFDYLIAISCGHNGDVNKQEEEKFKKYFMSKLIVGTQI</sequence>
<feature type="transmembrane region" description="Helical" evidence="1">
    <location>
        <begin position="108"/>
        <end position="125"/>
    </location>
</feature>
<keyword evidence="1" id="KW-0812">Transmembrane</keyword>
<dbReference type="AlphaFoldDB" id="A0DN26"/>
<dbReference type="Gene3D" id="3.40.50.1820">
    <property type="entry name" value="alpha/beta hydrolase"/>
    <property type="match status" value="1"/>
</dbReference>
<dbReference type="STRING" id="5888.A0DN26"/>
<dbReference type="GeneID" id="5037625"/>
<dbReference type="Proteomes" id="UP000000600">
    <property type="component" value="Unassembled WGS sequence"/>
</dbReference>
<dbReference type="RefSeq" id="XP_001451840.1">
    <property type="nucleotide sequence ID" value="XM_001451803.1"/>
</dbReference>
<dbReference type="PANTHER" id="PTHR12277">
    <property type="entry name" value="ALPHA/BETA HYDROLASE DOMAIN-CONTAINING PROTEIN"/>
    <property type="match status" value="1"/>
</dbReference>
<organism evidence="2 3">
    <name type="scientific">Paramecium tetraurelia</name>
    <dbReference type="NCBI Taxonomy" id="5888"/>
    <lineage>
        <taxon>Eukaryota</taxon>
        <taxon>Sar</taxon>
        <taxon>Alveolata</taxon>
        <taxon>Ciliophora</taxon>
        <taxon>Intramacronucleata</taxon>
        <taxon>Oligohymenophorea</taxon>
        <taxon>Peniculida</taxon>
        <taxon>Parameciidae</taxon>
        <taxon>Paramecium</taxon>
    </lineage>
</organism>
<evidence type="ECO:0000256" key="1">
    <source>
        <dbReference type="SAM" id="Phobius"/>
    </source>
</evidence>
<feature type="transmembrane region" description="Helical" evidence="1">
    <location>
        <begin position="54"/>
        <end position="72"/>
    </location>
</feature>
<keyword evidence="3" id="KW-1185">Reference proteome</keyword>
<feature type="transmembrane region" description="Helical" evidence="1">
    <location>
        <begin position="131"/>
        <end position="151"/>
    </location>
</feature>
<evidence type="ECO:0000313" key="3">
    <source>
        <dbReference type="Proteomes" id="UP000000600"/>
    </source>
</evidence>
<dbReference type="OrthoDB" id="288896at2759"/>
<evidence type="ECO:0008006" key="4">
    <source>
        <dbReference type="Google" id="ProtNLM"/>
    </source>
</evidence>
<dbReference type="GO" id="GO:0008474">
    <property type="term" value="F:palmitoyl-(protein) hydrolase activity"/>
    <property type="evidence" value="ECO:0000318"/>
    <property type="project" value="GO_Central"/>
</dbReference>
<protein>
    <recommendedName>
        <fullName evidence="4">AB hydrolase-1 domain-containing protein</fullName>
    </recommendedName>
</protein>
<gene>
    <name evidence="2" type="ORF">GSPATT00018648001</name>
</gene>
<dbReference type="InParanoid" id="A0DN26"/>
<keyword evidence="1" id="KW-0472">Membrane</keyword>
<name>A0DN26_PARTE</name>
<evidence type="ECO:0000313" key="2">
    <source>
        <dbReference type="EMBL" id="CAK84443.1"/>
    </source>
</evidence>
<dbReference type="OMA" id="INLILWN"/>
<dbReference type="PANTHER" id="PTHR12277:SF81">
    <property type="entry name" value="PROTEIN ABHD13"/>
    <property type="match status" value="1"/>
</dbReference>
<dbReference type="InterPro" id="IPR029058">
    <property type="entry name" value="AB_hydrolase_fold"/>
</dbReference>